<evidence type="ECO:0000313" key="3">
    <source>
        <dbReference type="Proteomes" id="UP000765509"/>
    </source>
</evidence>
<name>A0A9Q3PGN3_9BASI</name>
<keyword evidence="3" id="KW-1185">Reference proteome</keyword>
<organism evidence="2 3">
    <name type="scientific">Austropuccinia psidii MF-1</name>
    <dbReference type="NCBI Taxonomy" id="1389203"/>
    <lineage>
        <taxon>Eukaryota</taxon>
        <taxon>Fungi</taxon>
        <taxon>Dikarya</taxon>
        <taxon>Basidiomycota</taxon>
        <taxon>Pucciniomycotina</taxon>
        <taxon>Pucciniomycetes</taxon>
        <taxon>Pucciniales</taxon>
        <taxon>Sphaerophragmiaceae</taxon>
        <taxon>Austropuccinia</taxon>
    </lineage>
</organism>
<comment type="caution">
    <text evidence="2">The sequence shown here is derived from an EMBL/GenBank/DDBJ whole genome shotgun (WGS) entry which is preliminary data.</text>
</comment>
<gene>
    <name evidence="2" type="ORF">O181_100973</name>
</gene>
<proteinExistence type="predicted"/>
<dbReference type="Proteomes" id="UP000765509">
    <property type="component" value="Unassembled WGS sequence"/>
</dbReference>
<feature type="region of interest" description="Disordered" evidence="1">
    <location>
        <begin position="138"/>
        <end position="170"/>
    </location>
</feature>
<accession>A0A9Q3PGN3</accession>
<sequence>MASYGHLDPSQIYDGYKEVAFLDPSCAEFSKKGEKCFQTYKPWPSKCHNCFVGNKPCQRPGASIYNVKKYLWSKKEGAFGIKLLLLMLLMVTGCRKRDVARWTKVRGPIPVGGRPIYSSSEVPIYRINSQGVVKRLRRISNSPTDPNAERSDELDGEGVEVVSSSIGHQSSILPLQTSSRRFQSQVIPSTPRNVQPILSTIPYSIPPP</sequence>
<reference evidence="2" key="1">
    <citation type="submission" date="2021-03" db="EMBL/GenBank/DDBJ databases">
        <title>Draft genome sequence of rust myrtle Austropuccinia psidii MF-1, a brazilian biotype.</title>
        <authorList>
            <person name="Quecine M.C."/>
            <person name="Pachon D.M.R."/>
            <person name="Bonatelli M.L."/>
            <person name="Correr F.H."/>
            <person name="Franceschini L.M."/>
            <person name="Leite T.F."/>
            <person name="Margarido G.R.A."/>
            <person name="Almeida C.A."/>
            <person name="Ferrarezi J.A."/>
            <person name="Labate C.A."/>
        </authorList>
    </citation>
    <scope>NUCLEOTIDE SEQUENCE</scope>
    <source>
        <strain evidence="2">MF-1</strain>
    </source>
</reference>
<protein>
    <submittedName>
        <fullName evidence="2">Uncharacterized protein</fullName>
    </submittedName>
</protein>
<dbReference type="EMBL" id="AVOT02070762">
    <property type="protein sequence ID" value="MBW0561258.1"/>
    <property type="molecule type" value="Genomic_DNA"/>
</dbReference>
<dbReference type="AlphaFoldDB" id="A0A9Q3PGN3"/>
<evidence type="ECO:0000313" key="2">
    <source>
        <dbReference type="EMBL" id="MBW0561258.1"/>
    </source>
</evidence>
<evidence type="ECO:0000256" key="1">
    <source>
        <dbReference type="SAM" id="MobiDB-lite"/>
    </source>
</evidence>